<gene>
    <name evidence="4" type="primary">MPUL0D04530</name>
    <name evidence="4" type="ORF">METSCH_D04530</name>
</gene>
<keyword evidence="1" id="KW-0195">Cyclin</keyword>
<feature type="domain" description="Cyclin-like" evidence="3">
    <location>
        <begin position="64"/>
        <end position="185"/>
    </location>
</feature>
<dbReference type="GO" id="GO:0016538">
    <property type="term" value="F:cyclin-dependent protein serine/threonine kinase regulator activity"/>
    <property type="evidence" value="ECO:0007669"/>
    <property type="project" value="InterPro"/>
</dbReference>
<sequence>MSEKRANSEAPGTPAPLRPAADKPTILQVSRPFLSHAELSYLHASTIPDNKKIAYNQRKHQMYQFLFQIVKTMRFPLRVLSLAMNYYQRYYLFNSFEEQSDMNPENDPLAELEKDPYMVAYTCLFLATKNEDCIKKLREIQAVANKIRDIDGESRSYYRNLNNSNSTVTEVQRKVIMSLEFKLLQVLKFDFLSGAANIPSVDQLVVVFSKQLGLDYKLTMFAWLVAFDIMLTPLSLVIPPHCIALAIVIVALNLKPVDLLAKYGDVGDLEKFGTILENIDSMRDFRCPEPLVNEGIVYILDYYVHQMNFLVLNEYLPTVSADTGKEQIFKFMELKSRFNDLAILSEESVSSPALLKQDNYLRKWDYKVGSKGAARFMIGNKRRRFDEEYSILRPPRPNKA</sequence>
<dbReference type="InterPro" id="IPR036915">
    <property type="entry name" value="Cyclin-like_sf"/>
</dbReference>
<dbReference type="EMBL" id="CP034459">
    <property type="protein sequence ID" value="QBM89383.1"/>
    <property type="molecule type" value="Genomic_DNA"/>
</dbReference>
<dbReference type="InterPro" id="IPR013763">
    <property type="entry name" value="Cyclin-like_dom"/>
</dbReference>
<name>A0A4V1AEJ0_9ASCO</name>
<dbReference type="GO" id="GO:0016301">
    <property type="term" value="F:kinase activity"/>
    <property type="evidence" value="ECO:0007669"/>
    <property type="project" value="UniProtKB-KW"/>
</dbReference>
<keyword evidence="4" id="KW-0418">Kinase</keyword>
<dbReference type="Proteomes" id="UP000292447">
    <property type="component" value="Chromosome IV"/>
</dbReference>
<comment type="similarity">
    <text evidence="1">Belongs to the cyclin family.</text>
</comment>
<keyword evidence="5" id="KW-1185">Reference proteome</keyword>
<evidence type="ECO:0000256" key="1">
    <source>
        <dbReference type="RuleBase" id="RU000383"/>
    </source>
</evidence>
<evidence type="ECO:0000259" key="3">
    <source>
        <dbReference type="SMART" id="SM00385"/>
    </source>
</evidence>
<dbReference type="CDD" id="cd20546">
    <property type="entry name" value="CYCLIN_SpCG1C_ScCTK2-like_rpt2"/>
    <property type="match status" value="1"/>
</dbReference>
<dbReference type="GO" id="GO:0006357">
    <property type="term" value="P:regulation of transcription by RNA polymerase II"/>
    <property type="evidence" value="ECO:0007669"/>
    <property type="project" value="InterPro"/>
</dbReference>
<evidence type="ECO:0000256" key="2">
    <source>
        <dbReference type="SAM" id="MobiDB-lite"/>
    </source>
</evidence>
<evidence type="ECO:0000313" key="4">
    <source>
        <dbReference type="EMBL" id="QBM89383.1"/>
    </source>
</evidence>
<dbReference type="SMART" id="SM00385">
    <property type="entry name" value="CYCLIN"/>
    <property type="match status" value="1"/>
</dbReference>
<dbReference type="AlphaFoldDB" id="A0A4V1AEJ0"/>
<protein>
    <submittedName>
        <fullName evidence="4">CTD kinase subunit beta</fullName>
    </submittedName>
</protein>
<dbReference type="InterPro" id="IPR006671">
    <property type="entry name" value="Cyclin_N"/>
</dbReference>
<dbReference type="STRING" id="2163413.A0A4V1AEJ0"/>
<reference evidence="5" key="1">
    <citation type="submission" date="2019-03" db="EMBL/GenBank/DDBJ databases">
        <title>Snf2 controls pulcherriminic acid biosynthesis and connects pigmentation and antifungal activity of the yeast Metschnikowia pulcherrima.</title>
        <authorList>
            <person name="Gore-Lloyd D."/>
            <person name="Sumann I."/>
            <person name="Brachmann A.O."/>
            <person name="Schneeberger K."/>
            <person name="Ortiz-Merino R.A."/>
            <person name="Moreno-Beltran M."/>
            <person name="Schlaefli M."/>
            <person name="Kirner P."/>
            <person name="Santos Kron A."/>
            <person name="Wolfe K.H."/>
            <person name="Piel J."/>
            <person name="Ahrens C.H."/>
            <person name="Henk D."/>
            <person name="Freimoser F.M."/>
        </authorList>
    </citation>
    <scope>NUCLEOTIDE SEQUENCE [LARGE SCALE GENOMIC DNA]</scope>
    <source>
        <strain evidence="5">APC 1.2</strain>
    </source>
</reference>
<accession>A0A4V1AEJ0</accession>
<dbReference type="SUPFAM" id="SSF47954">
    <property type="entry name" value="Cyclin-like"/>
    <property type="match status" value="2"/>
</dbReference>
<organism evidence="4 5">
    <name type="scientific">Metschnikowia aff. pulcherrima</name>
    <dbReference type="NCBI Taxonomy" id="2163413"/>
    <lineage>
        <taxon>Eukaryota</taxon>
        <taxon>Fungi</taxon>
        <taxon>Dikarya</taxon>
        <taxon>Ascomycota</taxon>
        <taxon>Saccharomycotina</taxon>
        <taxon>Pichiomycetes</taxon>
        <taxon>Metschnikowiaceae</taxon>
        <taxon>Metschnikowia</taxon>
    </lineage>
</organism>
<dbReference type="Pfam" id="PF00134">
    <property type="entry name" value="Cyclin_N"/>
    <property type="match status" value="1"/>
</dbReference>
<proteinExistence type="inferred from homology"/>
<feature type="region of interest" description="Disordered" evidence="2">
    <location>
        <begin position="1"/>
        <end position="21"/>
    </location>
</feature>
<evidence type="ECO:0000313" key="5">
    <source>
        <dbReference type="Proteomes" id="UP000292447"/>
    </source>
</evidence>
<keyword evidence="4" id="KW-0808">Transferase</keyword>
<dbReference type="Gene3D" id="1.10.472.10">
    <property type="entry name" value="Cyclin-like"/>
    <property type="match status" value="2"/>
</dbReference>
<dbReference type="InterPro" id="IPR043198">
    <property type="entry name" value="Cyclin/Ssn8"/>
</dbReference>
<dbReference type="PANTHER" id="PTHR10026">
    <property type="entry name" value="CYCLIN"/>
    <property type="match status" value="1"/>
</dbReference>